<evidence type="ECO:0000256" key="1">
    <source>
        <dbReference type="SAM" id="Coils"/>
    </source>
</evidence>
<feature type="compositionally biased region" description="Low complexity" evidence="2">
    <location>
        <begin position="27"/>
        <end position="36"/>
    </location>
</feature>
<feature type="region of interest" description="Disordered" evidence="2">
    <location>
        <begin position="1"/>
        <end position="75"/>
    </location>
</feature>
<feature type="compositionally biased region" description="Polar residues" evidence="2">
    <location>
        <begin position="1"/>
        <end position="13"/>
    </location>
</feature>
<protein>
    <submittedName>
        <fullName evidence="3">Uncharacterized protein</fullName>
    </submittedName>
</protein>
<evidence type="ECO:0000313" key="3">
    <source>
        <dbReference type="EMBL" id="AVK07110.1"/>
    </source>
</evidence>
<proteinExistence type="predicted"/>
<accession>A0A2R3IYX1</accession>
<evidence type="ECO:0000313" key="4">
    <source>
        <dbReference type="Proteomes" id="UP000238390"/>
    </source>
</evidence>
<evidence type="ECO:0000256" key="2">
    <source>
        <dbReference type="SAM" id="MobiDB-lite"/>
    </source>
</evidence>
<dbReference type="RefSeq" id="WP_043102207.1">
    <property type="nucleotide sequence ID" value="NZ_CP027169.1"/>
</dbReference>
<dbReference type="AlphaFoldDB" id="A0A2R3IYX1"/>
<dbReference type="Proteomes" id="UP000238390">
    <property type="component" value="Chromosome"/>
</dbReference>
<keyword evidence="1" id="KW-0175">Coiled coil</keyword>
<keyword evidence="4" id="KW-1185">Reference proteome</keyword>
<gene>
    <name evidence="3" type="ORF">CSB93_5080</name>
</gene>
<feature type="coiled-coil region" evidence="1">
    <location>
        <begin position="81"/>
        <end position="141"/>
    </location>
</feature>
<name>A0A2R3IYX1_9PSED</name>
<reference evidence="3 4" key="1">
    <citation type="submission" date="2018-02" db="EMBL/GenBank/DDBJ databases">
        <title>FDA/CDC Antimicrobial Resistant Isolate Bank Genome Sequencing.</title>
        <authorList>
            <person name="Benahmed F.H."/>
            <person name="Lutgring J.D."/>
            <person name="Yoo B."/>
            <person name="Machado M."/>
            <person name="Brown A."/>
            <person name="McAllister G."/>
            <person name="Perry A."/>
            <person name="Halpin A.L."/>
            <person name="Vavikolanu K."/>
            <person name="Ott S."/>
            <person name="Zhao X."/>
            <person name="Tallon L.J."/>
            <person name="Sadzewicz L."/>
            <person name="Aluvathingal J."/>
            <person name="Nadendla S."/>
            <person name="Voskania-kordi A."/>
            <person name="Simonyan V."/>
            <person name="Patel J."/>
            <person name="Shawar R.M."/>
        </authorList>
    </citation>
    <scope>NUCLEOTIDE SEQUENCE [LARGE SCALE GENOMIC DNA]</scope>
    <source>
        <strain evidence="3 4">AR_0356</strain>
    </source>
</reference>
<sequence length="157" mass="17019">MLTLSGWLTTQVPPASRPATEGRLARAEGAAGEPPESQASAEGASERHVRISQAGRELAATRGVPPEDDDEDIPQELRPMVKMIRELKQKIEEKLKELQEAMGSSDPDVRQNRLPALQKELQQLNSALQTATAALAKAIKEMGLSDPALIMKMMGGR</sequence>
<organism evidence="3 4">
    <name type="scientific">Pseudomonas paraeruginosa</name>
    <dbReference type="NCBI Taxonomy" id="2994495"/>
    <lineage>
        <taxon>Bacteria</taxon>
        <taxon>Pseudomonadati</taxon>
        <taxon>Pseudomonadota</taxon>
        <taxon>Gammaproteobacteria</taxon>
        <taxon>Pseudomonadales</taxon>
        <taxon>Pseudomonadaceae</taxon>
        <taxon>Pseudomonas</taxon>
    </lineage>
</organism>
<dbReference type="Gene3D" id="1.20.58.70">
    <property type="match status" value="1"/>
</dbReference>
<dbReference type="EMBL" id="CP027169">
    <property type="protein sequence ID" value="AVK07110.1"/>
    <property type="molecule type" value="Genomic_DNA"/>
</dbReference>